<protein>
    <submittedName>
        <fullName evidence="2">Uncharacterized protein</fullName>
    </submittedName>
</protein>
<keyword evidence="3" id="KW-1185">Reference proteome</keyword>
<evidence type="ECO:0000256" key="1">
    <source>
        <dbReference type="SAM" id="MobiDB-lite"/>
    </source>
</evidence>
<dbReference type="PANTHER" id="PTHR33480:SF1">
    <property type="entry name" value="TYR RECOMBINASE DOMAIN-CONTAINING PROTEIN"/>
    <property type="match status" value="1"/>
</dbReference>
<evidence type="ECO:0000313" key="3">
    <source>
        <dbReference type="Proteomes" id="UP001164746"/>
    </source>
</evidence>
<evidence type="ECO:0000313" key="2">
    <source>
        <dbReference type="EMBL" id="WAR04475.1"/>
    </source>
</evidence>
<accession>A0ABY7E396</accession>
<dbReference type="Proteomes" id="UP001164746">
    <property type="component" value="Chromosome 5"/>
</dbReference>
<dbReference type="PANTHER" id="PTHR33480">
    <property type="entry name" value="SET DOMAIN-CONTAINING PROTEIN-RELATED"/>
    <property type="match status" value="1"/>
</dbReference>
<name>A0ABY7E396_MYAAR</name>
<feature type="compositionally biased region" description="Basic residues" evidence="1">
    <location>
        <begin position="438"/>
        <end position="449"/>
    </location>
</feature>
<feature type="compositionally biased region" description="Polar residues" evidence="1">
    <location>
        <begin position="394"/>
        <end position="403"/>
    </location>
</feature>
<reference evidence="2" key="1">
    <citation type="submission" date="2022-11" db="EMBL/GenBank/DDBJ databases">
        <title>Centuries of genome instability and evolution in soft-shell clam transmissible cancer (bioRxiv).</title>
        <authorList>
            <person name="Hart S.F.M."/>
            <person name="Yonemitsu M.A."/>
            <person name="Giersch R.M."/>
            <person name="Beal B.F."/>
            <person name="Arriagada G."/>
            <person name="Davis B.W."/>
            <person name="Ostrander E.A."/>
            <person name="Goff S.P."/>
            <person name="Metzger M.J."/>
        </authorList>
    </citation>
    <scope>NUCLEOTIDE SEQUENCE</scope>
    <source>
        <strain evidence="2">MELC-2E11</strain>
        <tissue evidence="2">Siphon/mantle</tissue>
    </source>
</reference>
<dbReference type="EMBL" id="CP111016">
    <property type="protein sequence ID" value="WAR04475.1"/>
    <property type="molecule type" value="Genomic_DNA"/>
</dbReference>
<sequence length="605" mass="68860">MEHMYLAHGDEKEVAKALSTSNKEEKNVIVLKLKNKGNFKHNVSVLQNGGEHFIVCKRPSGRPIIPSDFLPCVYCYGFYQRKELWRHLKTCCLKVIHSTEQKNSLTASARVMLRAAVSTDPKGNDGAQLLEILQTRNDVIGSEIINDNLIVKFGKVLFEKLGSRRKNDVSQRMRQLVRLKTQINSNQIKKIDQLSDMFNGKNFDNVVEAVKELAGMYENQENVIQFEKPGLALRLGHNLIKAADIKFGMSMRNDDDMGANQAETFSKLYRKEWTDLISSVALASLKTNKFNKGDAMPLTDDLIKLRNHLSSKMATLTEKMNDSPTYPILDLNEGEVQWVSSHLTHTRKDLYQFVFLDLPLGESDDIPVHGESADDSIDLNLAEHLNGDDEQPAEAQSSMPVNQRQKRPRLTKKRHIQESDSEDEQPAEAQSSMPVNQRPKRPRLSKKRHIQESDSEDVADDDSLIDPSLIDSGREESSTDDEQTSKNFIQQQIFYKQRWSETENKIFIQIFSACLTDKHMPTLTAIKLAASKMPQRTKHEEMFGNYTCLTGFDTFCVPHSIPLGLKLKYFIPPPFIFLEWKKGLSCGYVEHALVLYIVPVLSETQ</sequence>
<gene>
    <name evidence="2" type="ORF">MAR_019844</name>
</gene>
<feature type="compositionally biased region" description="Basic residues" evidence="1">
    <location>
        <begin position="404"/>
        <end position="415"/>
    </location>
</feature>
<proteinExistence type="predicted"/>
<organism evidence="2 3">
    <name type="scientific">Mya arenaria</name>
    <name type="common">Soft-shell clam</name>
    <dbReference type="NCBI Taxonomy" id="6604"/>
    <lineage>
        <taxon>Eukaryota</taxon>
        <taxon>Metazoa</taxon>
        <taxon>Spiralia</taxon>
        <taxon>Lophotrochozoa</taxon>
        <taxon>Mollusca</taxon>
        <taxon>Bivalvia</taxon>
        <taxon>Autobranchia</taxon>
        <taxon>Heteroconchia</taxon>
        <taxon>Euheterodonta</taxon>
        <taxon>Imparidentia</taxon>
        <taxon>Neoheterodontei</taxon>
        <taxon>Myida</taxon>
        <taxon>Myoidea</taxon>
        <taxon>Myidae</taxon>
        <taxon>Mya</taxon>
    </lineage>
</organism>
<feature type="compositionally biased region" description="Acidic residues" evidence="1">
    <location>
        <begin position="453"/>
        <end position="464"/>
    </location>
</feature>
<feature type="region of interest" description="Disordered" evidence="1">
    <location>
        <begin position="389"/>
        <end position="485"/>
    </location>
</feature>